<sequence length="342" mass="36188">MPCPSPRRASSAVPAPASSFAVCKRSRPPAPLAEGAGATLAITGATGFLGTHLLQTLSPDRWYLRALSRSGAAFRPDVELVHGSLTDDEALAALVRNAEIVVHAAGLTSARSAAEFDRVNAEGTARLARACLAHAPHAHVLLVSSLAAREPQLSAYAASKRRGEEEARRLLPADRLTVLRLPALYGPHDRATLAFFKAARLPVTPLFTNGNERIALLHGGDAAEAIAGLAALRTAGTFALADAEPAGYSMRTILDEAGRAQGRRTRFVRVPALAMRTAGWGAGAGARLFRTAAMLSPGKVREMLHPDWSVSPADLPPGTKARTLRDGFGETVAWYHKAGWLR</sequence>
<dbReference type="PANTHER" id="PTHR12126">
    <property type="entry name" value="NADH-UBIQUINONE OXIDOREDUCTASE 39 KDA SUBUNIT-RELATED"/>
    <property type="match status" value="1"/>
</dbReference>
<dbReference type="SMART" id="SM00822">
    <property type="entry name" value="PKS_KR"/>
    <property type="match status" value="1"/>
</dbReference>
<proteinExistence type="predicted"/>
<feature type="domain" description="Ketoreductase" evidence="1">
    <location>
        <begin position="38"/>
        <end position="187"/>
    </location>
</feature>
<dbReference type="InterPro" id="IPR057326">
    <property type="entry name" value="KR_dom"/>
</dbReference>
<dbReference type="OrthoDB" id="9778052at2"/>
<reference evidence="2 3" key="1">
    <citation type="submission" date="2019-06" db="EMBL/GenBank/DDBJ databases">
        <authorList>
            <person name="Li M."/>
        </authorList>
    </citation>
    <scope>NUCLEOTIDE SEQUENCE [LARGE SCALE GENOMIC DNA]</scope>
    <source>
        <strain evidence="2 3">BGMRC6574</strain>
    </source>
</reference>
<gene>
    <name evidence="2" type="ORF">FJU11_06600</name>
</gene>
<dbReference type="GO" id="GO:0044877">
    <property type="term" value="F:protein-containing complex binding"/>
    <property type="evidence" value="ECO:0007669"/>
    <property type="project" value="TreeGrafter"/>
</dbReference>
<dbReference type="Pfam" id="PF01370">
    <property type="entry name" value="Epimerase"/>
    <property type="match status" value="1"/>
</dbReference>
<evidence type="ECO:0000259" key="1">
    <source>
        <dbReference type="SMART" id="SM00822"/>
    </source>
</evidence>
<protein>
    <submittedName>
        <fullName evidence="2">NAD-dependent epimerase/dehydratase family protein</fullName>
    </submittedName>
</protein>
<dbReference type="EMBL" id="VHLH01000008">
    <property type="protein sequence ID" value="TPW29930.1"/>
    <property type="molecule type" value="Genomic_DNA"/>
</dbReference>
<organism evidence="2 3">
    <name type="scientific">Pararhizobium mangrovi</name>
    <dbReference type="NCBI Taxonomy" id="2590452"/>
    <lineage>
        <taxon>Bacteria</taxon>
        <taxon>Pseudomonadati</taxon>
        <taxon>Pseudomonadota</taxon>
        <taxon>Alphaproteobacteria</taxon>
        <taxon>Hyphomicrobiales</taxon>
        <taxon>Rhizobiaceae</taxon>
        <taxon>Rhizobium/Agrobacterium group</taxon>
        <taxon>Pararhizobium</taxon>
    </lineage>
</organism>
<dbReference type="Proteomes" id="UP000320314">
    <property type="component" value="Unassembled WGS sequence"/>
</dbReference>
<dbReference type="InterPro" id="IPR001509">
    <property type="entry name" value="Epimerase_deHydtase"/>
</dbReference>
<evidence type="ECO:0000313" key="2">
    <source>
        <dbReference type="EMBL" id="TPW29930.1"/>
    </source>
</evidence>
<accession>A0A506U7S8</accession>
<dbReference type="InterPro" id="IPR051207">
    <property type="entry name" value="ComplexI_NDUFA9_subunit"/>
</dbReference>
<evidence type="ECO:0000313" key="3">
    <source>
        <dbReference type="Proteomes" id="UP000320314"/>
    </source>
</evidence>
<dbReference type="SUPFAM" id="SSF51735">
    <property type="entry name" value="NAD(P)-binding Rossmann-fold domains"/>
    <property type="match status" value="1"/>
</dbReference>
<dbReference type="Gene3D" id="3.40.50.720">
    <property type="entry name" value="NAD(P)-binding Rossmann-like Domain"/>
    <property type="match status" value="1"/>
</dbReference>
<keyword evidence="3" id="KW-1185">Reference proteome</keyword>
<name>A0A506U7S8_9HYPH</name>
<dbReference type="AlphaFoldDB" id="A0A506U7S8"/>
<dbReference type="PANTHER" id="PTHR12126:SF11">
    <property type="entry name" value="NADH DEHYDROGENASE [UBIQUINONE] 1 ALPHA SUBCOMPLEX SUBUNIT 9, MITOCHONDRIAL"/>
    <property type="match status" value="1"/>
</dbReference>
<dbReference type="InterPro" id="IPR036291">
    <property type="entry name" value="NAD(P)-bd_dom_sf"/>
</dbReference>
<comment type="caution">
    <text evidence="2">The sequence shown here is derived from an EMBL/GenBank/DDBJ whole genome shotgun (WGS) entry which is preliminary data.</text>
</comment>